<dbReference type="InterPro" id="IPR052159">
    <property type="entry name" value="Competence_DNA_uptake"/>
</dbReference>
<reference evidence="2" key="1">
    <citation type="journal article" date="2019" name="Int. J. Syst. Evol. Microbiol.">
        <title>The Global Catalogue of Microorganisms (GCM) 10K type strain sequencing project: providing services to taxonomists for standard genome sequencing and annotation.</title>
        <authorList>
            <consortium name="The Broad Institute Genomics Platform"/>
            <consortium name="The Broad Institute Genome Sequencing Center for Infectious Disease"/>
            <person name="Wu L."/>
            <person name="Ma J."/>
        </authorList>
    </citation>
    <scope>NUCLEOTIDE SEQUENCE [LARGE SCALE GENOMIC DNA]</scope>
    <source>
        <strain evidence="2">CCUG 63369</strain>
    </source>
</reference>
<dbReference type="EMBL" id="JBHTHR010000033">
    <property type="protein sequence ID" value="MFD0800243.1"/>
    <property type="molecule type" value="Genomic_DNA"/>
</dbReference>
<dbReference type="SUPFAM" id="SSF56281">
    <property type="entry name" value="Metallo-hydrolase/oxidoreductase"/>
    <property type="match status" value="1"/>
</dbReference>
<evidence type="ECO:0000313" key="1">
    <source>
        <dbReference type="EMBL" id="MFD0800243.1"/>
    </source>
</evidence>
<evidence type="ECO:0008006" key="3">
    <source>
        <dbReference type="Google" id="ProtNLM"/>
    </source>
</evidence>
<evidence type="ECO:0000313" key="2">
    <source>
        <dbReference type="Proteomes" id="UP001596956"/>
    </source>
</evidence>
<protein>
    <recommendedName>
        <fullName evidence="3">MBL fold metallo-hydrolase</fullName>
    </recommendedName>
</protein>
<proteinExistence type="predicted"/>
<accession>A0ABW3BAI1</accession>
<dbReference type="PANTHER" id="PTHR30619">
    <property type="entry name" value="DNA INTERNALIZATION/COMPETENCE PROTEIN COMEC/REC2"/>
    <property type="match status" value="1"/>
</dbReference>
<keyword evidence="2" id="KW-1185">Reference proteome</keyword>
<comment type="caution">
    <text evidence="1">The sequence shown here is derived from an EMBL/GenBank/DDBJ whole genome shotgun (WGS) entry which is preliminary data.</text>
</comment>
<name>A0ABW3BAI1_9ACTN</name>
<organism evidence="1 2">
    <name type="scientific">Streptomonospora algeriensis</name>
    <dbReference type="NCBI Taxonomy" id="995084"/>
    <lineage>
        <taxon>Bacteria</taxon>
        <taxon>Bacillati</taxon>
        <taxon>Actinomycetota</taxon>
        <taxon>Actinomycetes</taxon>
        <taxon>Streptosporangiales</taxon>
        <taxon>Nocardiopsidaceae</taxon>
        <taxon>Streptomonospora</taxon>
    </lineage>
</organism>
<dbReference type="InterPro" id="IPR036866">
    <property type="entry name" value="RibonucZ/Hydroxyglut_hydro"/>
</dbReference>
<dbReference type="Proteomes" id="UP001596956">
    <property type="component" value="Unassembled WGS sequence"/>
</dbReference>
<sequence length="295" mass="33308">MSIIKSVSVGNGDMFYIRHGSENFTIIDCMLPDDETWRAAIVDELIEQSTGKEIRRFISTHPDQDHVQGIKYLDSRLPLMNFYCVKNGTVKDDPTEDFEYYCDLRDSKRAFYISKGCTRLWMNKSNGEHKQAGIDIIWPDITNEDFKEALEEAERGESPNNTSAIIQYSLNNGITALWMGDLETPFMEKIGGDVDIPSVDLLFAPHHGRESGRVPGEWLKKMNPAVIVLGEAPSQHLDYYRGWNTITQNKAGDITFDCRSGRVDVYVSSPTYEASFLYNAGANAGLGWYIGSFDV</sequence>
<dbReference type="Gene3D" id="3.60.15.10">
    <property type="entry name" value="Ribonuclease Z/Hydroxyacylglutathione hydrolase-like"/>
    <property type="match status" value="1"/>
</dbReference>
<dbReference type="PANTHER" id="PTHR30619:SF1">
    <property type="entry name" value="RECOMBINATION PROTEIN 2"/>
    <property type="match status" value="1"/>
</dbReference>
<gene>
    <name evidence="1" type="ORF">ACFQZU_02785</name>
</gene>